<feature type="region of interest" description="Disordered" evidence="1">
    <location>
        <begin position="400"/>
        <end position="444"/>
    </location>
</feature>
<dbReference type="OrthoDB" id="5837250at2759"/>
<feature type="compositionally biased region" description="Acidic residues" evidence="1">
    <location>
        <begin position="400"/>
        <end position="430"/>
    </location>
</feature>
<feature type="compositionally biased region" description="Basic and acidic residues" evidence="1">
    <location>
        <begin position="316"/>
        <end position="331"/>
    </location>
</feature>
<feature type="compositionally biased region" description="Basic and acidic residues" evidence="1">
    <location>
        <begin position="183"/>
        <end position="193"/>
    </location>
</feature>
<organism evidence="2 3">
    <name type="scientific">Oesophagostomum dentatum</name>
    <name type="common">Nodular worm</name>
    <dbReference type="NCBI Taxonomy" id="61180"/>
    <lineage>
        <taxon>Eukaryota</taxon>
        <taxon>Metazoa</taxon>
        <taxon>Ecdysozoa</taxon>
        <taxon>Nematoda</taxon>
        <taxon>Chromadorea</taxon>
        <taxon>Rhabditida</taxon>
        <taxon>Rhabditina</taxon>
        <taxon>Rhabditomorpha</taxon>
        <taxon>Strongyloidea</taxon>
        <taxon>Strongylidae</taxon>
        <taxon>Oesophagostomum</taxon>
    </lineage>
</organism>
<gene>
    <name evidence="2" type="ORF">OESDEN_10268</name>
</gene>
<keyword evidence="3" id="KW-1185">Reference proteome</keyword>
<evidence type="ECO:0000313" key="3">
    <source>
        <dbReference type="Proteomes" id="UP000053660"/>
    </source>
</evidence>
<reference evidence="2 3" key="1">
    <citation type="submission" date="2014-03" db="EMBL/GenBank/DDBJ databases">
        <title>Draft genome of the hookworm Oesophagostomum dentatum.</title>
        <authorList>
            <person name="Mitreva M."/>
        </authorList>
    </citation>
    <scope>NUCLEOTIDE SEQUENCE [LARGE SCALE GENOMIC DNA]</scope>
    <source>
        <strain evidence="2 3">OD-Hann</strain>
    </source>
</reference>
<feature type="compositionally biased region" description="Acidic residues" evidence="1">
    <location>
        <begin position="356"/>
        <end position="369"/>
    </location>
</feature>
<sequence>MRKFRSKKILGSDKDRLEEVPEGFTIFCHIVRRLSASSPDGSINWNAIRNQYRKETGRHLLTEELNNMCGTINMTKNELLTTYLSSVVEILDTRGQIVRPASPFSSKTPSPVASQISPKDRDLSPIATVAEEIRSELAQDEIRRQNILEQLRKSGVYVDGSGKTSTEERTPLPSQSSELADDETSKISPRDVLETPESDQTSFMSVNQTLETSGEVGYTTGDDRTPESDISLDYTADFSAFNSTPRHTHEITLCNVDDSIVHSEKEEYTTIDRIEEEKDIIADTEHTEDDQKYSSIDSLQDVKEEKTQSEVFEGPEEAKGIHDEEKSKDSEGVAMDGTTSEDAHEKEEDVAAVGDQSEDKEEADEVIQPEIIIEEIPVEEEQLAEEQTSDIPVILITEPEDEEVQDESTEEAALPEDNYADIEVSEEDAAEQCIVTDADDAEGY</sequence>
<feature type="region of interest" description="Disordered" evidence="1">
    <location>
        <begin position="282"/>
        <end position="369"/>
    </location>
</feature>
<feature type="region of interest" description="Disordered" evidence="1">
    <location>
        <begin position="101"/>
        <end position="124"/>
    </location>
</feature>
<dbReference type="EMBL" id="KN553632">
    <property type="protein sequence ID" value="KHJ89896.1"/>
    <property type="molecule type" value="Genomic_DNA"/>
</dbReference>
<feature type="non-terminal residue" evidence="2">
    <location>
        <position position="444"/>
    </location>
</feature>
<feature type="region of interest" description="Disordered" evidence="1">
    <location>
        <begin position="157"/>
        <end position="227"/>
    </location>
</feature>
<proteinExistence type="predicted"/>
<name>A0A0B1T163_OESDE</name>
<feature type="compositionally biased region" description="Polar residues" evidence="1">
    <location>
        <begin position="103"/>
        <end position="117"/>
    </location>
</feature>
<accession>A0A0B1T163</accession>
<feature type="compositionally biased region" description="Polar residues" evidence="1">
    <location>
        <begin position="198"/>
        <end position="212"/>
    </location>
</feature>
<evidence type="ECO:0000256" key="1">
    <source>
        <dbReference type="SAM" id="MobiDB-lite"/>
    </source>
</evidence>
<feature type="compositionally biased region" description="Basic and acidic residues" evidence="1">
    <location>
        <begin position="282"/>
        <end position="292"/>
    </location>
</feature>
<evidence type="ECO:0000313" key="2">
    <source>
        <dbReference type="EMBL" id="KHJ89896.1"/>
    </source>
</evidence>
<dbReference type="Proteomes" id="UP000053660">
    <property type="component" value="Unassembled WGS sequence"/>
</dbReference>
<dbReference type="AlphaFoldDB" id="A0A0B1T163"/>
<protein>
    <submittedName>
        <fullName evidence="2">Uncharacterized protein</fullName>
    </submittedName>
</protein>